<organism evidence="2 3">
    <name type="scientific">Pocillopora meandrina</name>
    <dbReference type="NCBI Taxonomy" id="46732"/>
    <lineage>
        <taxon>Eukaryota</taxon>
        <taxon>Metazoa</taxon>
        <taxon>Cnidaria</taxon>
        <taxon>Anthozoa</taxon>
        <taxon>Hexacorallia</taxon>
        <taxon>Scleractinia</taxon>
        <taxon>Astrocoeniina</taxon>
        <taxon>Pocilloporidae</taxon>
        <taxon>Pocillopora</taxon>
    </lineage>
</organism>
<protein>
    <submittedName>
        <fullName evidence="2">Uncharacterized protein</fullName>
    </submittedName>
</protein>
<evidence type="ECO:0000313" key="2">
    <source>
        <dbReference type="EMBL" id="CAH3160383.1"/>
    </source>
</evidence>
<sequence length="61" mass="6898">MEIGGLYDESIGKNEPDRKSTNARLLVTKSFKARSKFLGVKPHYFGNKVKASGQTRKEVRQ</sequence>
<name>A0AAU9XWY5_9CNID</name>
<feature type="compositionally biased region" description="Basic and acidic residues" evidence="1">
    <location>
        <begin position="10"/>
        <end position="20"/>
    </location>
</feature>
<accession>A0AAU9XWY5</accession>
<dbReference type="Proteomes" id="UP001159428">
    <property type="component" value="Unassembled WGS sequence"/>
</dbReference>
<reference evidence="2 3" key="1">
    <citation type="submission" date="2022-05" db="EMBL/GenBank/DDBJ databases">
        <authorList>
            <consortium name="Genoscope - CEA"/>
            <person name="William W."/>
        </authorList>
    </citation>
    <scope>NUCLEOTIDE SEQUENCE [LARGE SCALE GENOMIC DNA]</scope>
</reference>
<evidence type="ECO:0000256" key="1">
    <source>
        <dbReference type="SAM" id="MobiDB-lite"/>
    </source>
</evidence>
<evidence type="ECO:0000313" key="3">
    <source>
        <dbReference type="Proteomes" id="UP001159428"/>
    </source>
</evidence>
<proteinExistence type="predicted"/>
<feature type="region of interest" description="Disordered" evidence="1">
    <location>
        <begin position="1"/>
        <end position="21"/>
    </location>
</feature>
<keyword evidence="3" id="KW-1185">Reference proteome</keyword>
<gene>
    <name evidence="2" type="ORF">PMEA_00032370</name>
</gene>
<comment type="caution">
    <text evidence="2">The sequence shown here is derived from an EMBL/GenBank/DDBJ whole genome shotgun (WGS) entry which is preliminary data.</text>
</comment>
<dbReference type="AlphaFoldDB" id="A0AAU9XWY5"/>
<dbReference type="EMBL" id="CALNXJ010000075">
    <property type="protein sequence ID" value="CAH3160383.1"/>
    <property type="molecule type" value="Genomic_DNA"/>
</dbReference>